<protein>
    <submittedName>
        <fullName evidence="6">LysR family transcriptional regulator</fullName>
    </submittedName>
</protein>
<dbReference type="Gene3D" id="3.40.190.10">
    <property type="entry name" value="Periplasmic binding protein-like II"/>
    <property type="match status" value="2"/>
</dbReference>
<keyword evidence="7" id="KW-1185">Reference proteome</keyword>
<dbReference type="GO" id="GO:0003700">
    <property type="term" value="F:DNA-binding transcription factor activity"/>
    <property type="evidence" value="ECO:0007669"/>
    <property type="project" value="InterPro"/>
</dbReference>
<dbReference type="RefSeq" id="WP_187736937.1">
    <property type="nucleotide sequence ID" value="NZ_CP060790.1"/>
</dbReference>
<keyword evidence="3" id="KW-0238">DNA-binding</keyword>
<dbReference type="InterPro" id="IPR005119">
    <property type="entry name" value="LysR_subst-bd"/>
</dbReference>
<dbReference type="SUPFAM" id="SSF46785">
    <property type="entry name" value="Winged helix' DNA-binding domain"/>
    <property type="match status" value="1"/>
</dbReference>
<keyword evidence="2" id="KW-0805">Transcription regulation</keyword>
<evidence type="ECO:0000256" key="4">
    <source>
        <dbReference type="ARBA" id="ARBA00023163"/>
    </source>
</evidence>
<dbReference type="Proteomes" id="UP000516057">
    <property type="component" value="Chromosome"/>
</dbReference>
<gene>
    <name evidence="6" type="ORF">H9L24_03070</name>
</gene>
<dbReference type="GO" id="GO:0032993">
    <property type="term" value="C:protein-DNA complex"/>
    <property type="evidence" value="ECO:0007669"/>
    <property type="project" value="TreeGrafter"/>
</dbReference>
<evidence type="ECO:0000256" key="3">
    <source>
        <dbReference type="ARBA" id="ARBA00023125"/>
    </source>
</evidence>
<dbReference type="PANTHER" id="PTHR30346:SF0">
    <property type="entry name" value="HCA OPERON TRANSCRIPTIONAL ACTIVATOR HCAR"/>
    <property type="match status" value="1"/>
</dbReference>
<dbReference type="GO" id="GO:0003677">
    <property type="term" value="F:DNA binding"/>
    <property type="evidence" value="ECO:0007669"/>
    <property type="project" value="UniProtKB-KW"/>
</dbReference>
<dbReference type="InterPro" id="IPR000847">
    <property type="entry name" value="LysR_HTH_N"/>
</dbReference>
<accession>A0A7H0HHE0</accession>
<dbReference type="SUPFAM" id="SSF53850">
    <property type="entry name" value="Periplasmic binding protein-like II"/>
    <property type="match status" value="1"/>
</dbReference>
<sequence>MINISLRQLEYFAAAARHGGAARAAEALSVSQPSISKAIADLEVLWGETLFVRRHARGLELTAAGHMRHREAHALLESARALEGPRTDEEAGLLRVGCLATLAPRHLPAMLVRMRERHPRVEIEVHEGDTEALLQMLERGALDTALLYDLGLARPVRLEPVTAFVPYALLPARHALAARASLSLAALAQEPFILIDLPHSREYFLSLFRQAGVAPRIAHATPSIEMVRSLVANGLGVSLLTTRPVRDWSYDGKRLACRRLRGPLAAQAVVLATPERLGAHNPRAALFARVVRECFTQQRDAMTVPPGAA</sequence>
<name>A0A7H0HHE0_9BURK</name>
<dbReference type="InterPro" id="IPR036388">
    <property type="entry name" value="WH-like_DNA-bd_sf"/>
</dbReference>
<evidence type="ECO:0000313" key="7">
    <source>
        <dbReference type="Proteomes" id="UP000516057"/>
    </source>
</evidence>
<dbReference type="PROSITE" id="PS50931">
    <property type="entry name" value="HTH_LYSR"/>
    <property type="match status" value="1"/>
</dbReference>
<comment type="similarity">
    <text evidence="1">Belongs to the LysR transcriptional regulatory family.</text>
</comment>
<evidence type="ECO:0000259" key="5">
    <source>
        <dbReference type="PROSITE" id="PS50931"/>
    </source>
</evidence>
<dbReference type="KEGG" id="amon:H9L24_03070"/>
<dbReference type="AlphaFoldDB" id="A0A7H0HHE0"/>
<dbReference type="Pfam" id="PF03466">
    <property type="entry name" value="LysR_substrate"/>
    <property type="match status" value="1"/>
</dbReference>
<evidence type="ECO:0000313" key="6">
    <source>
        <dbReference type="EMBL" id="QNP59956.1"/>
    </source>
</evidence>
<evidence type="ECO:0000256" key="1">
    <source>
        <dbReference type="ARBA" id="ARBA00009437"/>
    </source>
</evidence>
<dbReference type="EMBL" id="CP060790">
    <property type="protein sequence ID" value="QNP59956.1"/>
    <property type="molecule type" value="Genomic_DNA"/>
</dbReference>
<dbReference type="InterPro" id="IPR036390">
    <property type="entry name" value="WH_DNA-bd_sf"/>
</dbReference>
<dbReference type="PANTHER" id="PTHR30346">
    <property type="entry name" value="TRANSCRIPTIONAL DUAL REGULATOR HCAR-RELATED"/>
    <property type="match status" value="1"/>
</dbReference>
<dbReference type="PRINTS" id="PR00039">
    <property type="entry name" value="HTHLYSR"/>
</dbReference>
<evidence type="ECO:0000256" key="2">
    <source>
        <dbReference type="ARBA" id="ARBA00023015"/>
    </source>
</evidence>
<organism evidence="6 7">
    <name type="scientific">Paenacidovorax monticola</name>
    <dbReference type="NCBI Taxonomy" id="1926868"/>
    <lineage>
        <taxon>Bacteria</taxon>
        <taxon>Pseudomonadati</taxon>
        <taxon>Pseudomonadota</taxon>
        <taxon>Betaproteobacteria</taxon>
        <taxon>Burkholderiales</taxon>
        <taxon>Comamonadaceae</taxon>
        <taxon>Paenacidovorax</taxon>
    </lineage>
</organism>
<feature type="domain" description="HTH lysR-type" evidence="5">
    <location>
        <begin position="4"/>
        <end position="62"/>
    </location>
</feature>
<reference evidence="6 7" key="1">
    <citation type="submission" date="2020-08" db="EMBL/GenBank/DDBJ databases">
        <title>Genome sequence of Acidovorax monticola KACC 19171T.</title>
        <authorList>
            <person name="Hyun D.-W."/>
            <person name="Bae J.-W."/>
        </authorList>
    </citation>
    <scope>NUCLEOTIDE SEQUENCE [LARGE SCALE GENOMIC DNA]</scope>
    <source>
        <strain evidence="6 7">KACC 19171</strain>
    </source>
</reference>
<dbReference type="Gene3D" id="1.10.10.10">
    <property type="entry name" value="Winged helix-like DNA-binding domain superfamily/Winged helix DNA-binding domain"/>
    <property type="match status" value="1"/>
</dbReference>
<dbReference type="Pfam" id="PF00126">
    <property type="entry name" value="HTH_1"/>
    <property type="match status" value="1"/>
</dbReference>
<proteinExistence type="inferred from homology"/>
<keyword evidence="4" id="KW-0804">Transcription</keyword>